<dbReference type="GO" id="GO:0006508">
    <property type="term" value="P:proteolysis"/>
    <property type="evidence" value="ECO:0007669"/>
    <property type="project" value="UniProtKB-KW"/>
</dbReference>
<dbReference type="GO" id="GO:0006281">
    <property type="term" value="P:DNA repair"/>
    <property type="evidence" value="ECO:0007669"/>
    <property type="project" value="InterPro"/>
</dbReference>
<proteinExistence type="inferred from homology"/>
<dbReference type="InterPro" id="IPR037518">
    <property type="entry name" value="MPN"/>
</dbReference>
<dbReference type="NCBIfam" id="NF000642">
    <property type="entry name" value="PRK00024.1"/>
    <property type="match status" value="1"/>
</dbReference>
<evidence type="ECO:0000256" key="2">
    <source>
        <dbReference type="ARBA" id="ARBA00022670"/>
    </source>
</evidence>
<dbReference type="InterPro" id="IPR001405">
    <property type="entry name" value="UPF0758"/>
</dbReference>
<dbReference type="GO" id="GO:0008237">
    <property type="term" value="F:metallopeptidase activity"/>
    <property type="evidence" value="ECO:0007669"/>
    <property type="project" value="UniProtKB-KW"/>
</dbReference>
<dbReference type="PROSITE" id="PS50249">
    <property type="entry name" value="MPN"/>
    <property type="match status" value="1"/>
</dbReference>
<dbReference type="CDD" id="cd08071">
    <property type="entry name" value="MPN_DUF2466"/>
    <property type="match status" value="1"/>
</dbReference>
<reference evidence="9 10" key="1">
    <citation type="submission" date="2016-11" db="EMBL/GenBank/DDBJ databases">
        <title>Complete genome sequence of thermophilic cyanobacteria strain Synechococcus sp. PCC6715.</title>
        <authorList>
            <person name="Tang J."/>
            <person name="Daroch M."/>
            <person name="Liang Y."/>
            <person name="Jiang D."/>
            <person name="Shah M."/>
        </authorList>
    </citation>
    <scope>NUCLEOTIDE SEQUENCE [LARGE SCALE GENOMIC DNA]</scope>
    <source>
        <strain evidence="9 10">PCC 6715</strain>
    </source>
</reference>
<reference evidence="10" key="2">
    <citation type="journal article" date="2022" name="Front. Microbiol.">
        <title>Comparative Genomic Analysis Revealed Distinct Molecular Components and Organization of CO2-Concentrating Mechanism in Thermophilic Cyanobacteria.</title>
        <authorList>
            <person name="Tang J."/>
            <person name="Zhou H."/>
            <person name="Yao D."/>
            <person name="Riaz S."/>
            <person name="You D."/>
            <person name="Klepacz-Smolka A."/>
            <person name="Daroch M."/>
        </authorList>
    </citation>
    <scope>NUCLEOTIDE SEQUENCE [LARGE SCALE GENOMIC DNA]</scope>
    <source>
        <strain evidence="10">PCC 6715</strain>
    </source>
</reference>
<dbReference type="PANTHER" id="PTHR30471:SF3">
    <property type="entry name" value="UPF0758 PROTEIN YEES-RELATED"/>
    <property type="match status" value="1"/>
</dbReference>
<accession>A0A2D2Q3F3</accession>
<dbReference type="Pfam" id="PF04002">
    <property type="entry name" value="RadC"/>
    <property type="match status" value="1"/>
</dbReference>
<evidence type="ECO:0000313" key="10">
    <source>
        <dbReference type="Proteomes" id="UP000231057"/>
    </source>
</evidence>
<gene>
    <name evidence="9" type="ORF">BRW62_10115</name>
</gene>
<dbReference type="Gene3D" id="3.40.140.10">
    <property type="entry name" value="Cytidine Deaminase, domain 2"/>
    <property type="match status" value="1"/>
</dbReference>
<evidence type="ECO:0000256" key="7">
    <source>
        <dbReference type="RuleBase" id="RU003797"/>
    </source>
</evidence>
<dbReference type="KEGG" id="slw:BRW62_10115"/>
<evidence type="ECO:0000256" key="3">
    <source>
        <dbReference type="ARBA" id="ARBA00022723"/>
    </source>
</evidence>
<keyword evidence="6" id="KW-0482">Metalloprotease</keyword>
<keyword evidence="3" id="KW-0479">Metal-binding</keyword>
<dbReference type="PROSITE" id="PS01302">
    <property type="entry name" value="UPF0758"/>
    <property type="match status" value="1"/>
</dbReference>
<dbReference type="OrthoDB" id="9804482at2"/>
<evidence type="ECO:0000256" key="4">
    <source>
        <dbReference type="ARBA" id="ARBA00022801"/>
    </source>
</evidence>
<keyword evidence="10" id="KW-1185">Reference proteome</keyword>
<name>A0A2D2Q3F3_PARLV</name>
<evidence type="ECO:0000256" key="6">
    <source>
        <dbReference type="ARBA" id="ARBA00023049"/>
    </source>
</evidence>
<evidence type="ECO:0000313" key="9">
    <source>
        <dbReference type="EMBL" id="ATS19035.1"/>
    </source>
</evidence>
<dbReference type="Pfam" id="PF20582">
    <property type="entry name" value="UPF0758_N"/>
    <property type="match status" value="1"/>
</dbReference>
<dbReference type="Proteomes" id="UP000231057">
    <property type="component" value="Chromosome"/>
</dbReference>
<dbReference type="InterPro" id="IPR025657">
    <property type="entry name" value="RadC_JAB"/>
</dbReference>
<organism evidence="9 10">
    <name type="scientific">Parathermosynechococcus lividus PCC 6715</name>
    <dbReference type="NCBI Taxonomy" id="1917166"/>
    <lineage>
        <taxon>Bacteria</taxon>
        <taxon>Bacillati</taxon>
        <taxon>Cyanobacteriota</taxon>
        <taxon>Cyanophyceae</taxon>
        <taxon>Acaryochloridales</taxon>
        <taxon>Thermosynechococcaceae</taxon>
        <taxon>Parathermosynechococcus</taxon>
    </lineage>
</organism>
<sequence>MSYSLRVTDLPTGDRPREKLLSHGSRHLSSAELLAILLGTGQGPGKLSAIGLGQFILKHLAQNSSEGTDAVSGLRDITPEELMAIPGVGPAKATTILAAVELGKRVFQSRPSEQTLINDPALAAAVLSADLMWQATERFAVLLLDVRHRLLGSHVISVGTATETLAHPREIFREAVRRNASRLIMAHNHPSGNLEASQADLELTKQMLQAGQLMGIPVLDHLILGNGDYHSLRESTQLWQQYPQGDTP</sequence>
<dbReference type="InterPro" id="IPR003583">
    <property type="entry name" value="Hlx-hairpin-Hlx_DNA-bd_motif"/>
</dbReference>
<dbReference type="AlphaFoldDB" id="A0A2D2Q3F3"/>
<keyword evidence="5" id="KW-0862">Zinc</keyword>
<protein>
    <recommendedName>
        <fullName evidence="8">MPN domain-containing protein</fullName>
    </recommendedName>
</protein>
<evidence type="ECO:0000256" key="1">
    <source>
        <dbReference type="ARBA" id="ARBA00010243"/>
    </source>
</evidence>
<evidence type="ECO:0000256" key="5">
    <source>
        <dbReference type="ARBA" id="ARBA00022833"/>
    </source>
</evidence>
<dbReference type="InterPro" id="IPR020891">
    <property type="entry name" value="UPF0758_CS"/>
</dbReference>
<dbReference type="RefSeq" id="WP_099799372.1">
    <property type="nucleotide sequence ID" value="NZ_CP018092.1"/>
</dbReference>
<dbReference type="GO" id="GO:0003677">
    <property type="term" value="F:DNA binding"/>
    <property type="evidence" value="ECO:0007669"/>
    <property type="project" value="InterPro"/>
</dbReference>
<keyword evidence="2" id="KW-0645">Protease</keyword>
<dbReference type="SMART" id="SM00278">
    <property type="entry name" value="HhH1"/>
    <property type="match status" value="1"/>
</dbReference>
<feature type="domain" description="MPN" evidence="8">
    <location>
        <begin position="115"/>
        <end position="238"/>
    </location>
</feature>
<dbReference type="NCBIfam" id="TIGR00608">
    <property type="entry name" value="radc"/>
    <property type="match status" value="1"/>
</dbReference>
<dbReference type="InterPro" id="IPR046778">
    <property type="entry name" value="UPF0758_N"/>
</dbReference>
<keyword evidence="4" id="KW-0378">Hydrolase</keyword>
<dbReference type="GO" id="GO:0046872">
    <property type="term" value="F:metal ion binding"/>
    <property type="evidence" value="ECO:0007669"/>
    <property type="project" value="UniProtKB-KW"/>
</dbReference>
<comment type="similarity">
    <text evidence="1 7">Belongs to the UPF0758 family.</text>
</comment>
<dbReference type="PANTHER" id="PTHR30471">
    <property type="entry name" value="DNA REPAIR PROTEIN RADC"/>
    <property type="match status" value="1"/>
</dbReference>
<dbReference type="EMBL" id="CP018092">
    <property type="protein sequence ID" value="ATS19035.1"/>
    <property type="molecule type" value="Genomic_DNA"/>
</dbReference>
<evidence type="ECO:0000259" key="8">
    <source>
        <dbReference type="PROSITE" id="PS50249"/>
    </source>
</evidence>